<evidence type="ECO:0000256" key="1">
    <source>
        <dbReference type="SAM" id="Coils"/>
    </source>
</evidence>
<feature type="compositionally biased region" description="Low complexity" evidence="2">
    <location>
        <begin position="139"/>
        <end position="150"/>
    </location>
</feature>
<reference evidence="4" key="1">
    <citation type="journal article" date="2023" name="G3 (Bethesda)">
        <title>Whole genome assemblies of Zophobas morio and Tenebrio molitor.</title>
        <authorList>
            <person name="Kaur S."/>
            <person name="Stinson S.A."/>
            <person name="diCenzo G.C."/>
        </authorList>
    </citation>
    <scope>NUCLEOTIDE SEQUENCE</scope>
    <source>
        <strain evidence="4">QUZm001</strain>
    </source>
</reference>
<dbReference type="Proteomes" id="UP001168821">
    <property type="component" value="Unassembled WGS sequence"/>
</dbReference>
<feature type="compositionally biased region" description="Acidic residues" evidence="2">
    <location>
        <begin position="50"/>
        <end position="70"/>
    </location>
</feature>
<evidence type="ECO:0000259" key="3">
    <source>
        <dbReference type="PROSITE" id="PS50878"/>
    </source>
</evidence>
<dbReference type="Pfam" id="PF07530">
    <property type="entry name" value="PRE_C2HC"/>
    <property type="match status" value="1"/>
</dbReference>
<evidence type="ECO:0000256" key="2">
    <source>
        <dbReference type="SAM" id="MobiDB-lite"/>
    </source>
</evidence>
<feature type="region of interest" description="Disordered" evidence="2">
    <location>
        <begin position="1396"/>
        <end position="1440"/>
    </location>
</feature>
<dbReference type="InterPro" id="IPR000477">
    <property type="entry name" value="RT_dom"/>
</dbReference>
<dbReference type="GO" id="GO:0071897">
    <property type="term" value="P:DNA biosynthetic process"/>
    <property type="evidence" value="ECO:0007669"/>
    <property type="project" value="UniProtKB-ARBA"/>
</dbReference>
<dbReference type="Pfam" id="PF00078">
    <property type="entry name" value="RVT_1"/>
    <property type="match status" value="1"/>
</dbReference>
<dbReference type="PANTHER" id="PTHR33273">
    <property type="entry name" value="DOMAIN-CONTAINING PROTEIN, PUTATIVE-RELATED"/>
    <property type="match status" value="1"/>
</dbReference>
<sequence length="1440" mass="161628">MAQAGAPGDAMLSRILAIVSRMEAALKKHARRISRIEKKMEEVYTPAETSTDDDTSDSDESMDITSEEAPLESPFEEVPTARAGAKRPATPTPQPVFTTGNMFSALSGEEQAPTPSTSAKKPKIASPPPTVKPKPPAKPAATEKPAPSAAGKKQQKNAKPQTAPHAAKQHKKPQPQPPAGPSRDTARAKPATTAETTPVVDETPAEPRPEPQEETMETEVPVVTPRPPTTPKSRIPPIILRDGQRWSEVSRRMTDNSIRYSKAKSTPEGVRIQPVEVSDFRSLVRLLDNMEVQYHTFTLPEEKTLRVVIRGIAVGVASQEVLEDLESLGLQPIQVSRMSRNDRPMPLVLAEMPMAKKPEVFEVKTLCGLSVKVEKPHKRKDAAQCHRCQRFHHSQRNCRAEHRCVKCGADHQTSDCEKQRRQPAKCANCSGPHPASYKGCPKFPKSQQQKASKKPPTSSKTTAPRTAAPKRGALPKATQKPKPAPVPKKVALTARQQADLQLQKTQLMTAIAAAKDSQSMAEKMAIAFWNANGLRSGRYELEEFMEDHQLDAILVNETNLLWDSRNPKMPGYTLHRTERRDGNGRGTAIYVRKEIKHSSSYVPDLRQLEATAVTVVTARGPLRLIACYNNSNTLQVEDIADLVAGEEATIAAGDFNAKHSDWHSRQNNANGRRLLTFLHNTAEVDVISTEEPTFYHRARPDAPGDVLDIALVKNLRHEVDVNVVDELHSDHLPVIMRIGNEPNDPAANIITTTDWTKFAEHIKGNFGEFVTNFQDSEQVERATLDYENRIRASIDATSIRRPVRPFKRPAIPQRIANLIREKNRARRTARRTGEQDDRTAANRLQWEVRRALLNLRNEQWEQRLESLNTVDGSTWKMAKALRSDKRQLPPIHSANNGIVFTEEDKAAAFAHSLENQCQTNIDPDADDEHLDLVEETVEEIRMAEPDEDDQIRKVHPDEIREIIRLLKPRKAPGPDGIPNKALKNLSDEAIVALAGIINAMFKFRLFPARWKEAHVIFIPKPGKNHIFPENHRPISLLSSVGKIAERVIRKRLAEFVNERGVVPDEQFGFRPQRSTSEQLLRVVEFAAKSIEWKQLTGAVFLDVAKAFDTVWHDGLVYKLHQAGVPLAMVQLIQSFLDSRTFKARIGHALSAEHPISAGVPQGSALSPLLYAVFTADIPKLPRTSLAIYADDTAILTRSKMPHLVTSYLQEAVDALEEWCKRWLITVNPEKSTALLISKRRIGPEGNVTMFNRVIPWRSQAKYLGVIVDKRLSFIPHIDYIVANTNKIKGSLSALIGRRSKVSIRNKLLLYRAIIRPTMSYASVAWSYEPSKTQFHRLEVIQTKILRQVFKAPWFVRNAQLLREANLPPLKEFLHEVALRAFRKAEEHPNPLVREAVDYEFDEEAPPSRKRPRRALLEDRIGKSLHRPQDREEEPTMGANS</sequence>
<dbReference type="GO" id="GO:0003824">
    <property type="term" value="F:catalytic activity"/>
    <property type="evidence" value="ECO:0007669"/>
    <property type="project" value="InterPro"/>
</dbReference>
<accession>A0AA38HVG0</accession>
<keyword evidence="1" id="KW-0175">Coiled coil</keyword>
<gene>
    <name evidence="4" type="ORF">Zmor_028394</name>
</gene>
<dbReference type="InterPro" id="IPR005135">
    <property type="entry name" value="Endo/exonuclease/phosphatase"/>
</dbReference>
<evidence type="ECO:0000313" key="5">
    <source>
        <dbReference type="Proteomes" id="UP001168821"/>
    </source>
</evidence>
<feature type="region of interest" description="Disordered" evidence="2">
    <location>
        <begin position="37"/>
        <end position="236"/>
    </location>
</feature>
<proteinExistence type="predicted"/>
<evidence type="ECO:0000313" key="4">
    <source>
        <dbReference type="EMBL" id="KAJ3641924.1"/>
    </source>
</evidence>
<feature type="compositionally biased region" description="Low complexity" evidence="2">
    <location>
        <begin position="441"/>
        <end position="490"/>
    </location>
</feature>
<dbReference type="SMART" id="SM00596">
    <property type="entry name" value="PRE_C2HC"/>
    <property type="match status" value="1"/>
</dbReference>
<dbReference type="SUPFAM" id="SSF56672">
    <property type="entry name" value="DNA/RNA polymerases"/>
    <property type="match status" value="1"/>
</dbReference>
<feature type="domain" description="Reverse transcriptase" evidence="3">
    <location>
        <begin position="999"/>
        <end position="1267"/>
    </location>
</feature>
<comment type="caution">
    <text evidence="4">The sequence shown here is derived from an EMBL/GenBank/DDBJ whole genome shotgun (WGS) entry which is preliminary data.</text>
</comment>
<dbReference type="SUPFAM" id="SSF56219">
    <property type="entry name" value="DNase I-like"/>
    <property type="match status" value="1"/>
</dbReference>
<protein>
    <recommendedName>
        <fullName evidence="3">Reverse transcriptase domain-containing protein</fullName>
    </recommendedName>
</protein>
<dbReference type="InterPro" id="IPR036691">
    <property type="entry name" value="Endo/exonu/phosph_ase_sf"/>
</dbReference>
<dbReference type="InterPro" id="IPR006579">
    <property type="entry name" value="Pre_C2HC_dom"/>
</dbReference>
<dbReference type="EMBL" id="JALNTZ010000009">
    <property type="protein sequence ID" value="KAJ3641924.1"/>
    <property type="molecule type" value="Genomic_DNA"/>
</dbReference>
<organism evidence="4 5">
    <name type="scientific">Zophobas morio</name>
    <dbReference type="NCBI Taxonomy" id="2755281"/>
    <lineage>
        <taxon>Eukaryota</taxon>
        <taxon>Metazoa</taxon>
        <taxon>Ecdysozoa</taxon>
        <taxon>Arthropoda</taxon>
        <taxon>Hexapoda</taxon>
        <taxon>Insecta</taxon>
        <taxon>Pterygota</taxon>
        <taxon>Neoptera</taxon>
        <taxon>Endopterygota</taxon>
        <taxon>Coleoptera</taxon>
        <taxon>Polyphaga</taxon>
        <taxon>Cucujiformia</taxon>
        <taxon>Tenebrionidae</taxon>
        <taxon>Zophobas</taxon>
    </lineage>
</organism>
<feature type="coiled-coil region" evidence="1">
    <location>
        <begin position="815"/>
        <end position="870"/>
    </location>
</feature>
<feature type="compositionally biased region" description="Pro residues" evidence="2">
    <location>
        <begin position="125"/>
        <end position="138"/>
    </location>
</feature>
<dbReference type="PROSITE" id="PS50878">
    <property type="entry name" value="RT_POL"/>
    <property type="match status" value="1"/>
</dbReference>
<dbReference type="InterPro" id="IPR043502">
    <property type="entry name" value="DNA/RNA_pol_sf"/>
</dbReference>
<dbReference type="Gene3D" id="3.60.10.10">
    <property type="entry name" value="Endonuclease/exonuclease/phosphatase"/>
    <property type="match status" value="1"/>
</dbReference>
<feature type="compositionally biased region" description="Basic and acidic residues" evidence="2">
    <location>
        <begin position="1414"/>
        <end position="1429"/>
    </location>
</feature>
<feature type="compositionally biased region" description="Polar residues" evidence="2">
    <location>
        <begin position="95"/>
        <end position="104"/>
    </location>
</feature>
<name>A0AA38HVG0_9CUCU</name>
<dbReference type="Pfam" id="PF03372">
    <property type="entry name" value="Exo_endo_phos"/>
    <property type="match status" value="1"/>
</dbReference>
<keyword evidence="5" id="KW-1185">Reference proteome</keyword>
<dbReference type="PANTHER" id="PTHR33273:SF2">
    <property type="entry name" value="ENDONUCLEASE_EXONUCLEASE_PHOSPHATASE DOMAIN-CONTAINING PROTEIN"/>
    <property type="match status" value="1"/>
</dbReference>
<feature type="region of interest" description="Disordered" evidence="2">
    <location>
        <begin position="440"/>
        <end position="490"/>
    </location>
</feature>
<dbReference type="CDD" id="cd01650">
    <property type="entry name" value="RT_nLTR_like"/>
    <property type="match status" value="1"/>
</dbReference>